<evidence type="ECO:0000256" key="1">
    <source>
        <dbReference type="ARBA" id="ARBA00004123"/>
    </source>
</evidence>
<dbReference type="EMBL" id="JBBPBM010000023">
    <property type="protein sequence ID" value="KAK8545839.1"/>
    <property type="molecule type" value="Genomic_DNA"/>
</dbReference>
<comment type="caution">
    <text evidence="8">The sequence shown here is derived from an EMBL/GenBank/DDBJ whole genome shotgun (WGS) entry which is preliminary data.</text>
</comment>
<evidence type="ECO:0000256" key="5">
    <source>
        <dbReference type="SAM" id="Phobius"/>
    </source>
</evidence>
<keyword evidence="5" id="KW-1133">Transmembrane helix</keyword>
<protein>
    <submittedName>
        <fullName evidence="8">Uncharacterized protein</fullName>
    </submittedName>
</protein>
<organism evidence="8 9">
    <name type="scientific">Hibiscus sabdariffa</name>
    <name type="common">roselle</name>
    <dbReference type="NCBI Taxonomy" id="183260"/>
    <lineage>
        <taxon>Eukaryota</taxon>
        <taxon>Viridiplantae</taxon>
        <taxon>Streptophyta</taxon>
        <taxon>Embryophyta</taxon>
        <taxon>Tracheophyta</taxon>
        <taxon>Spermatophyta</taxon>
        <taxon>Magnoliopsida</taxon>
        <taxon>eudicotyledons</taxon>
        <taxon>Gunneridae</taxon>
        <taxon>Pentapetalae</taxon>
        <taxon>rosids</taxon>
        <taxon>malvids</taxon>
        <taxon>Malvales</taxon>
        <taxon>Malvaceae</taxon>
        <taxon>Malvoideae</taxon>
        <taxon>Hibiscus</taxon>
    </lineage>
</organism>
<feature type="domain" description="Myb-like" evidence="6">
    <location>
        <begin position="57"/>
        <end position="107"/>
    </location>
</feature>
<comment type="subcellular location">
    <subcellularLocation>
        <location evidence="1">Nucleus</location>
    </subcellularLocation>
</comment>
<evidence type="ECO:0000313" key="9">
    <source>
        <dbReference type="Proteomes" id="UP001472677"/>
    </source>
</evidence>
<dbReference type="Gene3D" id="1.10.10.60">
    <property type="entry name" value="Homeodomain-like"/>
    <property type="match status" value="2"/>
</dbReference>
<dbReference type="Pfam" id="PF00249">
    <property type="entry name" value="Myb_DNA-binding"/>
    <property type="match status" value="2"/>
</dbReference>
<dbReference type="SMART" id="SM00717">
    <property type="entry name" value="SANT"/>
    <property type="match status" value="2"/>
</dbReference>
<feature type="transmembrane region" description="Helical" evidence="5">
    <location>
        <begin position="234"/>
        <end position="254"/>
    </location>
</feature>
<dbReference type="InterPro" id="IPR009057">
    <property type="entry name" value="Homeodomain-like_sf"/>
</dbReference>
<dbReference type="PANTHER" id="PTHR10641">
    <property type="entry name" value="MYB FAMILY TRANSCRIPTION FACTOR"/>
    <property type="match status" value="1"/>
</dbReference>
<keyword evidence="3" id="KW-0539">Nucleus</keyword>
<accession>A0ABR2DSS0</accession>
<dbReference type="SUPFAM" id="SSF46689">
    <property type="entry name" value="Homeodomain-like"/>
    <property type="match status" value="1"/>
</dbReference>
<proteinExistence type="predicted"/>
<keyword evidence="5" id="KW-0812">Transmembrane</keyword>
<keyword evidence="2" id="KW-0238">DNA-binding</keyword>
<evidence type="ECO:0000256" key="4">
    <source>
        <dbReference type="SAM" id="MobiDB-lite"/>
    </source>
</evidence>
<dbReference type="Proteomes" id="UP001472677">
    <property type="component" value="Unassembled WGS sequence"/>
</dbReference>
<dbReference type="InterPro" id="IPR001005">
    <property type="entry name" value="SANT/Myb"/>
</dbReference>
<dbReference type="PROSITE" id="PS51294">
    <property type="entry name" value="HTH_MYB"/>
    <property type="match status" value="2"/>
</dbReference>
<feature type="domain" description="Myb-like" evidence="6">
    <location>
        <begin position="4"/>
        <end position="56"/>
    </location>
</feature>
<evidence type="ECO:0000259" key="6">
    <source>
        <dbReference type="PROSITE" id="PS50090"/>
    </source>
</evidence>
<evidence type="ECO:0000313" key="8">
    <source>
        <dbReference type="EMBL" id="KAK8545839.1"/>
    </source>
</evidence>
<dbReference type="PANTHER" id="PTHR10641:SF1244">
    <property type="entry name" value="TRICHOME DIFFERENTIATION PROTEIN GL1-LIKE"/>
    <property type="match status" value="1"/>
</dbReference>
<feature type="transmembrane region" description="Helical" evidence="5">
    <location>
        <begin position="260"/>
        <end position="283"/>
    </location>
</feature>
<name>A0ABR2DSS0_9ROSI</name>
<evidence type="ECO:0000259" key="7">
    <source>
        <dbReference type="PROSITE" id="PS51294"/>
    </source>
</evidence>
<feature type="compositionally biased region" description="Basic and acidic residues" evidence="4">
    <location>
        <begin position="127"/>
        <end position="138"/>
    </location>
</feature>
<keyword evidence="5" id="KW-0472">Membrane</keyword>
<evidence type="ECO:0000256" key="2">
    <source>
        <dbReference type="ARBA" id="ARBA00023125"/>
    </source>
</evidence>
<dbReference type="InterPro" id="IPR015495">
    <property type="entry name" value="Myb_TF_plants"/>
</dbReference>
<dbReference type="CDD" id="cd00167">
    <property type="entry name" value="SANT"/>
    <property type="match status" value="2"/>
</dbReference>
<dbReference type="InterPro" id="IPR017930">
    <property type="entry name" value="Myb_dom"/>
</dbReference>
<dbReference type="PROSITE" id="PS50090">
    <property type="entry name" value="MYB_LIKE"/>
    <property type="match status" value="2"/>
</dbReference>
<sequence length="286" mass="33333">MLRKPYIKKRTWTPDEDHKLIAYIMRCGIWNWNKMPKFAGLQRSGKSCRLRWMNYLRPNVRRGNFSREEEETIIRLQKQLGNRWSAIAARLPHRTDNDIKNYWNTRLKKRVILENNKSTVATTETKSSMEENSPDHADSSALLNIPTMAHFPEPFAYNTTFTSSGCHQTKEVDNSYSMRETFVSSKNYWEILNFLEQSLMTDDLDWEAVSPSSQLLHNHHYYDPVLDIWEGSWCCLYLALFVVKVLFVLWRVVVQCGMDIVLVVNGVAVVWVYSGGGAFHGLVQVM</sequence>
<gene>
    <name evidence="8" type="ORF">V6N12_026657</name>
</gene>
<feature type="domain" description="HTH myb-type" evidence="7">
    <location>
        <begin position="4"/>
        <end position="56"/>
    </location>
</feature>
<feature type="domain" description="HTH myb-type" evidence="7">
    <location>
        <begin position="57"/>
        <end position="111"/>
    </location>
</feature>
<keyword evidence="9" id="KW-1185">Reference proteome</keyword>
<evidence type="ECO:0000256" key="3">
    <source>
        <dbReference type="ARBA" id="ARBA00023242"/>
    </source>
</evidence>
<reference evidence="8 9" key="1">
    <citation type="journal article" date="2024" name="G3 (Bethesda)">
        <title>Genome assembly of Hibiscus sabdariffa L. provides insights into metabolisms of medicinal natural products.</title>
        <authorList>
            <person name="Kim T."/>
        </authorList>
    </citation>
    <scope>NUCLEOTIDE SEQUENCE [LARGE SCALE GENOMIC DNA]</scope>
    <source>
        <strain evidence="8">TK-2024</strain>
        <tissue evidence="8">Old leaves</tissue>
    </source>
</reference>
<feature type="region of interest" description="Disordered" evidence="4">
    <location>
        <begin position="118"/>
        <end position="138"/>
    </location>
</feature>